<dbReference type="Proteomes" id="UP000664414">
    <property type="component" value="Unassembled WGS sequence"/>
</dbReference>
<dbReference type="NCBIfam" id="NF004127">
    <property type="entry name" value="PRK05617.1"/>
    <property type="match status" value="1"/>
</dbReference>
<evidence type="ECO:0000256" key="1">
    <source>
        <dbReference type="ARBA" id="ARBA00001709"/>
    </source>
</evidence>
<comment type="caution">
    <text evidence="5">The sequence shown here is derived from an EMBL/GenBank/DDBJ whole genome shotgun (WGS) entry which is preliminary data.</text>
</comment>
<reference evidence="5" key="1">
    <citation type="submission" date="2021-02" db="EMBL/GenBank/DDBJ databases">
        <title>Thiocyanate and organic carbon inputs drive convergent selection for specific autotrophic Afipia and Thiobacillus strains within complex microbiomes.</title>
        <authorList>
            <person name="Huddy R.J."/>
            <person name="Sachdeva R."/>
            <person name="Kadzinga F."/>
            <person name="Kantor R.S."/>
            <person name="Harrison S.T.L."/>
            <person name="Banfield J.F."/>
        </authorList>
    </citation>
    <scope>NUCLEOTIDE SEQUENCE</scope>
    <source>
        <strain evidence="5">SCN18_10_11_15_R4_P_38_20</strain>
    </source>
</reference>
<dbReference type="EMBL" id="JAFKGL010000020">
    <property type="protein sequence ID" value="MBN9413315.1"/>
    <property type="molecule type" value="Genomic_DNA"/>
</dbReference>
<evidence type="ECO:0000256" key="3">
    <source>
        <dbReference type="ARBA" id="ARBA00022801"/>
    </source>
</evidence>
<organism evidence="5 6">
    <name type="scientific">Candidatus Paracaedimonas acanthamoebae</name>
    <dbReference type="NCBI Taxonomy" id="244581"/>
    <lineage>
        <taxon>Bacteria</taxon>
        <taxon>Pseudomonadati</taxon>
        <taxon>Pseudomonadota</taxon>
        <taxon>Alphaproteobacteria</taxon>
        <taxon>Holosporales</taxon>
        <taxon>Caedimonadaceae</taxon>
        <taxon>Candidatus Paracaedimonas</taxon>
    </lineage>
</organism>
<evidence type="ECO:0000259" key="4">
    <source>
        <dbReference type="Pfam" id="PF16113"/>
    </source>
</evidence>
<dbReference type="GO" id="GO:0003860">
    <property type="term" value="F:3-hydroxyisobutyryl-CoA hydrolase activity"/>
    <property type="evidence" value="ECO:0007669"/>
    <property type="project" value="UniProtKB-EC"/>
</dbReference>
<evidence type="ECO:0000313" key="6">
    <source>
        <dbReference type="Proteomes" id="UP000664414"/>
    </source>
</evidence>
<dbReference type="EC" id="3.1.2.4" evidence="2"/>
<dbReference type="Pfam" id="PF16113">
    <property type="entry name" value="ECH_2"/>
    <property type="match status" value="1"/>
</dbReference>
<sequence>MDISFKVVHHLGFITLERPQSLNALNLSMITALHEILKEWRHDPDVHAIIVQGQGERAFCAGGDLRSVYEAQQRHDSRFHDELFRKEYTLNLEIARFPKPYLSFIHGFAMGGGLGLSVHGSYRIIAQNAQLAMPETKIGYFPDVGASYFLNKAPGALGMYLGLTGNSIGASDSLYAGLATHFVPQEKHAQVIEALCESDALQRKNIDNILETYAENLPEASLKIQQAQIDTLFHHSTLEGVFQALESDPSSFSQECLQTLKMRSPTSLKVTFELLKRNQGISLKEALETEFQLSQVFIKNHDFFEGIRALLIDKDQKPAWSPATIDDVDSSLVAEYFNHKIKL</sequence>
<dbReference type="CDD" id="cd06558">
    <property type="entry name" value="crotonase-like"/>
    <property type="match status" value="1"/>
</dbReference>
<dbReference type="InterPro" id="IPR045004">
    <property type="entry name" value="ECH_dom"/>
</dbReference>
<dbReference type="PANTHER" id="PTHR43176">
    <property type="entry name" value="3-HYDROXYISOBUTYRYL-COA HYDROLASE-RELATED"/>
    <property type="match status" value="1"/>
</dbReference>
<protein>
    <recommendedName>
        <fullName evidence="2">3-hydroxyisobutyryl-CoA hydrolase</fullName>
        <ecNumber evidence="2">3.1.2.4</ecNumber>
    </recommendedName>
</protein>
<feature type="domain" description="Enoyl-CoA hydratase/isomerase" evidence="4">
    <location>
        <begin position="12"/>
        <end position="337"/>
    </location>
</feature>
<evidence type="ECO:0000256" key="2">
    <source>
        <dbReference type="ARBA" id="ARBA00011915"/>
    </source>
</evidence>
<name>A0A8J7PJG9_9PROT</name>
<dbReference type="FunFam" id="3.90.226.10:FF:000026">
    <property type="entry name" value="3-hydroxyisobutyryl-CoA hydrolase, mitochondrial"/>
    <property type="match status" value="1"/>
</dbReference>
<accession>A0A8J7PJG9</accession>
<dbReference type="InterPro" id="IPR032259">
    <property type="entry name" value="HIBYL-CoA-H"/>
</dbReference>
<dbReference type="InterPro" id="IPR029045">
    <property type="entry name" value="ClpP/crotonase-like_dom_sf"/>
</dbReference>
<dbReference type="PANTHER" id="PTHR43176:SF3">
    <property type="entry name" value="3-HYDROXYISOBUTYRYL-COA HYDROLASE, MITOCHONDRIAL"/>
    <property type="match status" value="1"/>
</dbReference>
<proteinExistence type="predicted"/>
<dbReference type="SUPFAM" id="SSF52096">
    <property type="entry name" value="ClpP/crotonase"/>
    <property type="match status" value="1"/>
</dbReference>
<dbReference type="AlphaFoldDB" id="A0A8J7PJG9"/>
<dbReference type="GO" id="GO:0006574">
    <property type="term" value="P:L-valine catabolic process"/>
    <property type="evidence" value="ECO:0007669"/>
    <property type="project" value="TreeGrafter"/>
</dbReference>
<gene>
    <name evidence="5" type="ORF">J0H12_05280</name>
</gene>
<keyword evidence="3" id="KW-0378">Hydrolase</keyword>
<comment type="catalytic activity">
    <reaction evidence="1">
        <text>3-hydroxy-2-methylpropanoyl-CoA + H2O = 3-hydroxy-2-methylpropanoate + CoA + H(+)</text>
        <dbReference type="Rhea" id="RHEA:20888"/>
        <dbReference type="ChEBI" id="CHEBI:11805"/>
        <dbReference type="ChEBI" id="CHEBI:15377"/>
        <dbReference type="ChEBI" id="CHEBI:15378"/>
        <dbReference type="ChEBI" id="CHEBI:57287"/>
        <dbReference type="ChEBI" id="CHEBI:57340"/>
        <dbReference type="EC" id="3.1.2.4"/>
    </reaction>
</comment>
<dbReference type="Gene3D" id="3.90.226.10">
    <property type="entry name" value="2-enoyl-CoA Hydratase, Chain A, domain 1"/>
    <property type="match status" value="1"/>
</dbReference>
<evidence type="ECO:0000313" key="5">
    <source>
        <dbReference type="EMBL" id="MBN9413315.1"/>
    </source>
</evidence>